<feature type="domain" description="Aconitase/3-isopropylmalate dehydratase large subunit alpha/beta/alpha" evidence="6">
    <location>
        <begin position="1"/>
        <end position="68"/>
    </location>
</feature>
<dbReference type="PANTHER" id="PTHR11670">
    <property type="entry name" value="ACONITASE/IRON-RESPONSIVE ELEMENT FAMILY MEMBER"/>
    <property type="match status" value="1"/>
</dbReference>
<accession>A0A0F3M879</accession>
<evidence type="ECO:0000313" key="7">
    <source>
        <dbReference type="EMBL" id="KJV51841.1"/>
    </source>
</evidence>
<keyword evidence="4" id="KW-0411">Iron-sulfur</keyword>
<dbReference type="EMBL" id="LANO01000036">
    <property type="protein sequence ID" value="KJV51841.1"/>
    <property type="molecule type" value="Genomic_DNA"/>
</dbReference>
<organism evidence="7 8">
    <name type="scientific">Orientia tsutsugamushi str. Gilliam</name>
    <dbReference type="NCBI Taxonomy" id="1359184"/>
    <lineage>
        <taxon>Bacteria</taxon>
        <taxon>Pseudomonadati</taxon>
        <taxon>Pseudomonadota</taxon>
        <taxon>Alphaproteobacteria</taxon>
        <taxon>Rickettsiales</taxon>
        <taxon>Rickettsiaceae</taxon>
        <taxon>Rickettsieae</taxon>
        <taxon>Orientia</taxon>
    </lineage>
</organism>
<dbReference type="InterPro" id="IPR001030">
    <property type="entry name" value="Acoase/IPM_deHydtase_lsu_aba"/>
</dbReference>
<dbReference type="PATRIC" id="fig|1359184.3.peg.1618"/>
<dbReference type="EC" id="4.2.1.3" evidence="1"/>
<keyword evidence="3" id="KW-0408">Iron</keyword>
<gene>
    <name evidence="7" type="ORF">OTSGILL_1944</name>
</gene>
<dbReference type="Proteomes" id="UP000033769">
    <property type="component" value="Unassembled WGS sequence"/>
</dbReference>
<keyword evidence="2" id="KW-0479">Metal-binding</keyword>
<dbReference type="InterPro" id="IPR036008">
    <property type="entry name" value="Aconitase_4Fe-4S_dom"/>
</dbReference>
<dbReference type="GO" id="GO:0051536">
    <property type="term" value="F:iron-sulfur cluster binding"/>
    <property type="evidence" value="ECO:0007669"/>
    <property type="project" value="UniProtKB-KW"/>
</dbReference>
<comment type="catalytic activity">
    <reaction evidence="5">
        <text>citrate = D-threo-isocitrate</text>
        <dbReference type="Rhea" id="RHEA:10336"/>
        <dbReference type="ChEBI" id="CHEBI:15562"/>
        <dbReference type="ChEBI" id="CHEBI:16947"/>
        <dbReference type="EC" id="4.2.1.3"/>
    </reaction>
</comment>
<dbReference type="GO" id="GO:0003994">
    <property type="term" value="F:aconitate hydratase activity"/>
    <property type="evidence" value="ECO:0007669"/>
    <property type="project" value="UniProtKB-EC"/>
</dbReference>
<dbReference type="InterPro" id="IPR015931">
    <property type="entry name" value="Acnase/IPM_dHydase_lsu_aba_1/3"/>
</dbReference>
<dbReference type="Pfam" id="PF00330">
    <property type="entry name" value="Aconitase"/>
    <property type="match status" value="1"/>
</dbReference>
<dbReference type="GO" id="GO:0046872">
    <property type="term" value="F:metal ion binding"/>
    <property type="evidence" value="ECO:0007669"/>
    <property type="project" value="UniProtKB-KW"/>
</dbReference>
<protein>
    <recommendedName>
        <fullName evidence="1">aconitate hydratase</fullName>
        <ecNumber evidence="1">4.2.1.3</ecNumber>
    </recommendedName>
</protein>
<dbReference type="SUPFAM" id="SSF53732">
    <property type="entry name" value="Aconitase iron-sulfur domain"/>
    <property type="match status" value="1"/>
</dbReference>
<dbReference type="InterPro" id="IPR006249">
    <property type="entry name" value="Aconitase/IRP2"/>
</dbReference>
<evidence type="ECO:0000256" key="4">
    <source>
        <dbReference type="ARBA" id="ARBA00023014"/>
    </source>
</evidence>
<evidence type="ECO:0000256" key="1">
    <source>
        <dbReference type="ARBA" id="ARBA00012926"/>
    </source>
</evidence>
<comment type="caution">
    <text evidence="7">The sequence shown here is derived from an EMBL/GenBank/DDBJ whole genome shotgun (WGS) entry which is preliminary data.</text>
</comment>
<reference evidence="7 8" key="1">
    <citation type="submission" date="2015-02" db="EMBL/GenBank/DDBJ databases">
        <title>Genome Sequencing of Rickettsiales.</title>
        <authorList>
            <person name="Daugherty S.C."/>
            <person name="Su Q."/>
            <person name="Abolude K."/>
            <person name="Beier-Sexton M."/>
            <person name="Carlyon J.A."/>
            <person name="Carter R."/>
            <person name="Day N.P."/>
            <person name="Dumler S.J."/>
            <person name="Dyachenko V."/>
            <person name="Godinez A."/>
            <person name="Kurtti T.J."/>
            <person name="Lichay M."/>
            <person name="Mullins K.E."/>
            <person name="Ott S."/>
            <person name="Pappas-Brown V."/>
            <person name="Paris D.H."/>
            <person name="Patel P."/>
            <person name="Richards A.L."/>
            <person name="Sadzewicz L."/>
            <person name="Sears K."/>
            <person name="Seidman D."/>
            <person name="Sengamalay N."/>
            <person name="Stenos J."/>
            <person name="Tallon L.J."/>
            <person name="Vincent G."/>
            <person name="Fraser C.M."/>
            <person name="Munderloh U."/>
            <person name="Dunning-Hotopp J.C."/>
        </authorList>
    </citation>
    <scope>NUCLEOTIDE SEQUENCE [LARGE SCALE GENOMIC DNA]</scope>
    <source>
        <strain evidence="7 8">Gilliam</strain>
    </source>
</reference>
<proteinExistence type="predicted"/>
<evidence type="ECO:0000256" key="2">
    <source>
        <dbReference type="ARBA" id="ARBA00022723"/>
    </source>
</evidence>
<evidence type="ECO:0000259" key="6">
    <source>
        <dbReference type="Pfam" id="PF00330"/>
    </source>
</evidence>
<evidence type="ECO:0000256" key="3">
    <source>
        <dbReference type="ARBA" id="ARBA00023004"/>
    </source>
</evidence>
<name>A0A0F3M879_ORITS</name>
<dbReference type="AlphaFoldDB" id="A0A0F3M879"/>
<dbReference type="Gene3D" id="3.30.499.10">
    <property type="entry name" value="Aconitase, domain 3"/>
    <property type="match status" value="1"/>
</dbReference>
<sequence length="72" mass="8006">MQDYTGAPSLVDLGSMRDTVAHTGGDINKINPLIPIDLIIDHSIQVDVYDTNYAKQKNTELKLNATLKDMNF</sequence>
<evidence type="ECO:0000256" key="5">
    <source>
        <dbReference type="ARBA" id="ARBA00023501"/>
    </source>
</evidence>
<evidence type="ECO:0000313" key="8">
    <source>
        <dbReference type="Proteomes" id="UP000033769"/>
    </source>
</evidence>